<dbReference type="AlphaFoldDB" id="A0A918IE73"/>
<dbReference type="EMBL" id="BMTD01000011">
    <property type="protein sequence ID" value="GGV06404.1"/>
    <property type="molecule type" value="Genomic_DNA"/>
</dbReference>
<evidence type="ECO:0000313" key="1">
    <source>
        <dbReference type="EMBL" id="GGV06404.1"/>
    </source>
</evidence>
<gene>
    <name evidence="1" type="ORF">GCM10010260_49960</name>
</gene>
<keyword evidence="2" id="KW-1185">Reference proteome</keyword>
<name>A0A918IE73_9ACTN</name>
<organism evidence="1 2">
    <name type="scientific">Streptomyces filipinensis</name>
    <dbReference type="NCBI Taxonomy" id="66887"/>
    <lineage>
        <taxon>Bacteria</taxon>
        <taxon>Bacillati</taxon>
        <taxon>Actinomycetota</taxon>
        <taxon>Actinomycetes</taxon>
        <taxon>Kitasatosporales</taxon>
        <taxon>Streptomycetaceae</taxon>
        <taxon>Streptomyces</taxon>
    </lineage>
</organism>
<sequence length="153" mass="17113">MTHVSSVRSPLRRIIALFAVGALALSLSVTLTLTSAKHASALCLASKFAGTWRSSDDRLSRIDVWSGEDCGLYARAWSTCRNDSTRDCSWDSRSKKLQDTPDRNFRFFSYNWSNADEVLQLTLKSASNLSAFDHIDYTSGKKVSFTVSMTKDR</sequence>
<accession>A0A918IE73</accession>
<reference evidence="1" key="2">
    <citation type="submission" date="2020-09" db="EMBL/GenBank/DDBJ databases">
        <authorList>
            <person name="Sun Q."/>
            <person name="Ohkuma M."/>
        </authorList>
    </citation>
    <scope>NUCLEOTIDE SEQUENCE</scope>
    <source>
        <strain evidence="1">JCM 4369</strain>
    </source>
</reference>
<comment type="caution">
    <text evidence="1">The sequence shown here is derived from an EMBL/GenBank/DDBJ whole genome shotgun (WGS) entry which is preliminary data.</text>
</comment>
<protein>
    <submittedName>
        <fullName evidence="1">Uncharacterized protein</fullName>
    </submittedName>
</protein>
<proteinExistence type="predicted"/>
<evidence type="ECO:0000313" key="2">
    <source>
        <dbReference type="Proteomes" id="UP000618795"/>
    </source>
</evidence>
<dbReference type="Proteomes" id="UP000618795">
    <property type="component" value="Unassembled WGS sequence"/>
</dbReference>
<dbReference type="RefSeq" id="WP_191875834.1">
    <property type="nucleotide sequence ID" value="NZ_BMTD01000011.1"/>
</dbReference>
<reference evidence="1" key="1">
    <citation type="journal article" date="2014" name="Int. J. Syst. Evol. Microbiol.">
        <title>Complete genome sequence of Corynebacterium casei LMG S-19264T (=DSM 44701T), isolated from a smear-ripened cheese.</title>
        <authorList>
            <consortium name="US DOE Joint Genome Institute (JGI-PGF)"/>
            <person name="Walter F."/>
            <person name="Albersmeier A."/>
            <person name="Kalinowski J."/>
            <person name="Ruckert C."/>
        </authorList>
    </citation>
    <scope>NUCLEOTIDE SEQUENCE</scope>
    <source>
        <strain evidence="1">JCM 4369</strain>
    </source>
</reference>